<evidence type="ECO:0000313" key="3">
    <source>
        <dbReference type="Proteomes" id="UP000625711"/>
    </source>
</evidence>
<accession>A0A834IH00</accession>
<feature type="region of interest" description="Disordered" evidence="1">
    <location>
        <begin position="28"/>
        <end position="59"/>
    </location>
</feature>
<feature type="compositionally biased region" description="Basic and acidic residues" evidence="1">
    <location>
        <begin position="34"/>
        <end position="45"/>
    </location>
</feature>
<name>A0A834IH00_RHYFE</name>
<keyword evidence="3" id="KW-1185">Reference proteome</keyword>
<evidence type="ECO:0000313" key="2">
    <source>
        <dbReference type="EMBL" id="KAF7277718.1"/>
    </source>
</evidence>
<dbReference type="Proteomes" id="UP000625711">
    <property type="component" value="Unassembled WGS sequence"/>
</dbReference>
<dbReference type="EMBL" id="JAACXV010000414">
    <property type="protein sequence ID" value="KAF7277718.1"/>
    <property type="molecule type" value="Genomic_DNA"/>
</dbReference>
<proteinExistence type="predicted"/>
<feature type="compositionally biased region" description="Basic residues" evidence="1">
    <location>
        <begin position="46"/>
        <end position="59"/>
    </location>
</feature>
<reference evidence="2" key="1">
    <citation type="submission" date="2020-08" db="EMBL/GenBank/DDBJ databases">
        <title>Genome sequencing and assembly of the red palm weevil Rhynchophorus ferrugineus.</title>
        <authorList>
            <person name="Dias G.B."/>
            <person name="Bergman C.M."/>
            <person name="Manee M."/>
        </authorList>
    </citation>
    <scope>NUCLEOTIDE SEQUENCE</scope>
    <source>
        <strain evidence="2">AA-2017</strain>
        <tissue evidence="2">Whole larva</tissue>
    </source>
</reference>
<organism evidence="2 3">
    <name type="scientific">Rhynchophorus ferrugineus</name>
    <name type="common">Red palm weevil</name>
    <name type="synonym">Curculio ferrugineus</name>
    <dbReference type="NCBI Taxonomy" id="354439"/>
    <lineage>
        <taxon>Eukaryota</taxon>
        <taxon>Metazoa</taxon>
        <taxon>Ecdysozoa</taxon>
        <taxon>Arthropoda</taxon>
        <taxon>Hexapoda</taxon>
        <taxon>Insecta</taxon>
        <taxon>Pterygota</taxon>
        <taxon>Neoptera</taxon>
        <taxon>Endopterygota</taxon>
        <taxon>Coleoptera</taxon>
        <taxon>Polyphaga</taxon>
        <taxon>Cucujiformia</taxon>
        <taxon>Curculionidae</taxon>
        <taxon>Dryophthorinae</taxon>
        <taxon>Rhynchophorus</taxon>
    </lineage>
</organism>
<evidence type="ECO:0000256" key="1">
    <source>
        <dbReference type="SAM" id="MobiDB-lite"/>
    </source>
</evidence>
<comment type="caution">
    <text evidence="2">The sequence shown here is derived from an EMBL/GenBank/DDBJ whole genome shotgun (WGS) entry which is preliminary data.</text>
</comment>
<gene>
    <name evidence="2" type="ORF">GWI33_009265</name>
</gene>
<dbReference type="AlphaFoldDB" id="A0A834IH00"/>
<sequence>MGKNYSIYSRDNLLNISSKKMRFRYNSIRNPCRSAERRRQRESMKQRKKTTTATNPKRKMINLEGNVEVEIQKLGLSERARHWGTDKGAGR</sequence>
<protein>
    <submittedName>
        <fullName evidence="2">Uncharacterized protein</fullName>
    </submittedName>
</protein>